<accession>A0A9D4EK57</accession>
<keyword evidence="2" id="KW-1185">Reference proteome</keyword>
<dbReference type="Proteomes" id="UP000828390">
    <property type="component" value="Unassembled WGS sequence"/>
</dbReference>
<dbReference type="EMBL" id="JAIWYP010000008">
    <property type="protein sequence ID" value="KAH3781782.1"/>
    <property type="molecule type" value="Genomic_DNA"/>
</dbReference>
<name>A0A9D4EK57_DREPO</name>
<organism evidence="1 2">
    <name type="scientific">Dreissena polymorpha</name>
    <name type="common">Zebra mussel</name>
    <name type="synonym">Mytilus polymorpha</name>
    <dbReference type="NCBI Taxonomy" id="45954"/>
    <lineage>
        <taxon>Eukaryota</taxon>
        <taxon>Metazoa</taxon>
        <taxon>Spiralia</taxon>
        <taxon>Lophotrochozoa</taxon>
        <taxon>Mollusca</taxon>
        <taxon>Bivalvia</taxon>
        <taxon>Autobranchia</taxon>
        <taxon>Heteroconchia</taxon>
        <taxon>Euheterodonta</taxon>
        <taxon>Imparidentia</taxon>
        <taxon>Neoheterodontei</taxon>
        <taxon>Myida</taxon>
        <taxon>Dreissenoidea</taxon>
        <taxon>Dreissenidae</taxon>
        <taxon>Dreissena</taxon>
    </lineage>
</organism>
<gene>
    <name evidence="1" type="ORF">DPMN_159686</name>
</gene>
<reference evidence="1" key="2">
    <citation type="submission" date="2020-11" db="EMBL/GenBank/DDBJ databases">
        <authorList>
            <person name="McCartney M.A."/>
            <person name="Auch B."/>
            <person name="Kono T."/>
            <person name="Mallez S."/>
            <person name="Becker A."/>
            <person name="Gohl D.M."/>
            <person name="Silverstein K.A.T."/>
            <person name="Koren S."/>
            <person name="Bechman K.B."/>
            <person name="Herman A."/>
            <person name="Abrahante J.E."/>
            <person name="Garbe J."/>
        </authorList>
    </citation>
    <scope>NUCLEOTIDE SEQUENCE</scope>
    <source>
        <strain evidence="1">Duluth1</strain>
        <tissue evidence="1">Whole animal</tissue>
    </source>
</reference>
<proteinExistence type="predicted"/>
<evidence type="ECO:0000313" key="1">
    <source>
        <dbReference type="EMBL" id="KAH3781782.1"/>
    </source>
</evidence>
<evidence type="ECO:0000313" key="2">
    <source>
        <dbReference type="Proteomes" id="UP000828390"/>
    </source>
</evidence>
<dbReference type="AlphaFoldDB" id="A0A9D4EK57"/>
<protein>
    <submittedName>
        <fullName evidence="1">Uncharacterized protein</fullName>
    </submittedName>
</protein>
<comment type="caution">
    <text evidence="1">The sequence shown here is derived from an EMBL/GenBank/DDBJ whole genome shotgun (WGS) entry which is preliminary data.</text>
</comment>
<reference evidence="1" key="1">
    <citation type="journal article" date="2019" name="bioRxiv">
        <title>The Genome of the Zebra Mussel, Dreissena polymorpha: A Resource for Invasive Species Research.</title>
        <authorList>
            <person name="McCartney M.A."/>
            <person name="Auch B."/>
            <person name="Kono T."/>
            <person name="Mallez S."/>
            <person name="Zhang Y."/>
            <person name="Obille A."/>
            <person name="Becker A."/>
            <person name="Abrahante J.E."/>
            <person name="Garbe J."/>
            <person name="Badalamenti J.P."/>
            <person name="Herman A."/>
            <person name="Mangelson H."/>
            <person name="Liachko I."/>
            <person name="Sullivan S."/>
            <person name="Sone E.D."/>
            <person name="Koren S."/>
            <person name="Silverstein K.A.T."/>
            <person name="Beckman K.B."/>
            <person name="Gohl D.M."/>
        </authorList>
    </citation>
    <scope>NUCLEOTIDE SEQUENCE</scope>
    <source>
        <strain evidence="1">Duluth1</strain>
        <tissue evidence="1">Whole animal</tissue>
    </source>
</reference>
<sequence length="94" mass="10996">MKAMMELHDKTLRIGVVTRIKREILPQTTTKTINELRQTNSPGFPRPSNYHKRQSPLELAAFNRTLRHQCTPVNAHQTSRPHSRRIPIRTFDLI</sequence>